<reference evidence="1" key="1">
    <citation type="submission" date="2021-01" db="EMBL/GenBank/DDBJ databases">
        <authorList>
            <person name="Corre E."/>
            <person name="Pelletier E."/>
            <person name="Niang G."/>
            <person name="Scheremetjew M."/>
            <person name="Finn R."/>
            <person name="Kale V."/>
            <person name="Holt S."/>
            <person name="Cochrane G."/>
            <person name="Meng A."/>
            <person name="Brown T."/>
            <person name="Cohen L."/>
        </authorList>
    </citation>
    <scope>NUCLEOTIDE SEQUENCE</scope>
    <source>
        <strain evidence="1">ECT3854</strain>
    </source>
</reference>
<dbReference type="EMBL" id="HBFW01003155">
    <property type="protein sequence ID" value="CAD8931024.1"/>
    <property type="molecule type" value="Transcribed_RNA"/>
</dbReference>
<protein>
    <submittedName>
        <fullName evidence="1">Uncharacterized protein</fullName>
    </submittedName>
</protein>
<organism evidence="1">
    <name type="scientific">Cyclophora tenuis</name>
    <name type="common">Marine diatom</name>
    <dbReference type="NCBI Taxonomy" id="216820"/>
    <lineage>
        <taxon>Eukaryota</taxon>
        <taxon>Sar</taxon>
        <taxon>Stramenopiles</taxon>
        <taxon>Ochrophyta</taxon>
        <taxon>Bacillariophyta</taxon>
        <taxon>Fragilariophyceae</taxon>
        <taxon>Fragilariophycidae</taxon>
        <taxon>Cyclophorales</taxon>
        <taxon>Cyclophoraceae</taxon>
        <taxon>Cyclophora</taxon>
    </lineage>
</organism>
<dbReference type="InterPro" id="IPR053159">
    <property type="entry name" value="Hybrid_Histidine_Kinase"/>
</dbReference>
<dbReference type="AlphaFoldDB" id="A0A7S1CWY4"/>
<dbReference type="PANTHER" id="PTHR43642:SF1">
    <property type="entry name" value="HYBRID SIGNAL TRANSDUCTION HISTIDINE KINASE G"/>
    <property type="match status" value="1"/>
</dbReference>
<proteinExistence type="predicted"/>
<gene>
    <name evidence="1" type="ORF">CTEN0397_LOCUS2046</name>
</gene>
<evidence type="ECO:0000313" key="1">
    <source>
        <dbReference type="EMBL" id="CAD8931024.1"/>
    </source>
</evidence>
<name>A0A7S1CWY4_CYCTE</name>
<dbReference type="PANTHER" id="PTHR43642">
    <property type="entry name" value="HYBRID SIGNAL TRANSDUCTION HISTIDINE KINASE G"/>
    <property type="match status" value="1"/>
</dbReference>
<sequence length="350" mass="40309">MKFMKLYGTDHRTLVCYSLLHHLRAPLRTALPSLLEGYRLATEQGDDRCAGHACTLYTNACYYSGMPLGEVAADLNSFLGKIGKQNYMWNSLVLQSRYVAKLMGNCEGLPNIENCVKESEESLISRLQESKSEFVMGLFYYQSMMISFHFDFMELAVLRGEKAWDQPDVEGSTTYICTYNLFSALTALEASKKTKRSKHYMRIFKKFQEKLLKWFHQGYSNCQHMVELLLAEEMGLQRRQRSAQVIKGFDRAIATATKLGCIQDAAFGTERAGLFLRRRKREKAAAVYLERARQMYATWGAKAKVAHLERKYYQMLTPSRLQNLSMLEHLERTSTPRLSSRRRRSSAHSA</sequence>
<accession>A0A7S1CWY4</accession>